<gene>
    <name evidence="2" type="ORF">JOC86_004301</name>
</gene>
<protein>
    <submittedName>
        <fullName evidence="2">Lia operon protein LiaG</fullName>
    </submittedName>
</protein>
<dbReference type="Gene3D" id="2.160.20.120">
    <property type="match status" value="1"/>
</dbReference>
<evidence type="ECO:0000259" key="1">
    <source>
        <dbReference type="Pfam" id="PF13349"/>
    </source>
</evidence>
<dbReference type="Proteomes" id="UP001646157">
    <property type="component" value="Unassembled WGS sequence"/>
</dbReference>
<comment type="caution">
    <text evidence="2">The sequence shown here is derived from an EMBL/GenBank/DDBJ whole genome shotgun (WGS) entry which is preliminary data.</text>
</comment>
<dbReference type="InterPro" id="IPR025164">
    <property type="entry name" value="Toastrack_DUF4097"/>
</dbReference>
<evidence type="ECO:0000313" key="2">
    <source>
        <dbReference type="EMBL" id="MBM7587727.1"/>
    </source>
</evidence>
<keyword evidence="3" id="KW-1185">Reference proteome</keyword>
<name>A0ABS2NIQ0_9BACI</name>
<accession>A0ABS2NIQ0</accession>
<proteinExistence type="predicted"/>
<dbReference type="EMBL" id="JAFBDZ010000005">
    <property type="protein sequence ID" value="MBM7587727.1"/>
    <property type="molecule type" value="Genomic_DNA"/>
</dbReference>
<dbReference type="RefSeq" id="WP_205174891.1">
    <property type="nucleotide sequence ID" value="NZ_JAFBDZ010000005.1"/>
</dbReference>
<sequence>MKNLFVILLLIVAFALVFVNYGDKLPFFGSDDQTKGIKVSKDIESIEIDVDSSSTTVIPTNNNRLEAELHGKGKLTISQTNDTIELKVDRKWFDWLSFFDKKNKLTIYLPENYDRDMDIKVGSGNFVFEGHSEEKPMTLSTLSLEMSSGNVELENFVTKEFDHEGSSGRISIHSLKTDKGSFDISSGKIDLSGYVGPLDADLSSGRLNAQMDELNDSVNIKISSGSVDLDLPDNADFTLNGKVSSGDISSEFPLTNHKVNKKDISGKHGKGTHPINLKVSSGNIDIH</sequence>
<evidence type="ECO:0000313" key="3">
    <source>
        <dbReference type="Proteomes" id="UP001646157"/>
    </source>
</evidence>
<feature type="domain" description="DUF4097" evidence="1">
    <location>
        <begin position="43"/>
        <end position="286"/>
    </location>
</feature>
<dbReference type="Pfam" id="PF13349">
    <property type="entry name" value="DUF4097"/>
    <property type="match status" value="1"/>
</dbReference>
<organism evidence="2 3">
    <name type="scientific">Rossellomorea pakistanensis</name>
    <dbReference type="NCBI Taxonomy" id="992288"/>
    <lineage>
        <taxon>Bacteria</taxon>
        <taxon>Bacillati</taxon>
        <taxon>Bacillota</taxon>
        <taxon>Bacilli</taxon>
        <taxon>Bacillales</taxon>
        <taxon>Bacillaceae</taxon>
        <taxon>Rossellomorea</taxon>
    </lineage>
</organism>
<reference evidence="2 3" key="1">
    <citation type="submission" date="2021-01" db="EMBL/GenBank/DDBJ databases">
        <title>Genomic Encyclopedia of Type Strains, Phase IV (KMG-IV): sequencing the most valuable type-strain genomes for metagenomic binning, comparative biology and taxonomic classification.</title>
        <authorList>
            <person name="Goeker M."/>
        </authorList>
    </citation>
    <scope>NUCLEOTIDE SEQUENCE [LARGE SCALE GENOMIC DNA]</scope>
    <source>
        <strain evidence="2 3">DSM 24834</strain>
    </source>
</reference>